<organism evidence="1 2">
    <name type="scientific">Citrifermentans bremense</name>
    <dbReference type="NCBI Taxonomy" id="60035"/>
    <lineage>
        <taxon>Bacteria</taxon>
        <taxon>Pseudomonadati</taxon>
        <taxon>Thermodesulfobacteriota</taxon>
        <taxon>Desulfuromonadia</taxon>
        <taxon>Geobacterales</taxon>
        <taxon>Geobacteraceae</taxon>
        <taxon>Citrifermentans</taxon>
    </lineage>
</organism>
<name>A0A6S6M765_9BACT</name>
<dbReference type="RefSeq" id="WP_185242444.1">
    <property type="nucleotide sequence ID" value="NZ_AP023213.1"/>
</dbReference>
<evidence type="ECO:0000313" key="2">
    <source>
        <dbReference type="Proteomes" id="UP000515472"/>
    </source>
</evidence>
<proteinExistence type="predicted"/>
<dbReference type="AlphaFoldDB" id="A0A6S6M765"/>
<keyword evidence="2" id="KW-1185">Reference proteome</keyword>
<gene>
    <name evidence="1" type="ORF">GEOBRER4_n2400</name>
</gene>
<dbReference type="Proteomes" id="UP000515472">
    <property type="component" value="Chromosome"/>
</dbReference>
<evidence type="ECO:0000313" key="1">
    <source>
        <dbReference type="EMBL" id="BCG47564.1"/>
    </source>
</evidence>
<reference evidence="1 2" key="1">
    <citation type="submission" date="2020-06" db="EMBL/GenBank/DDBJ databases">
        <title>Interaction of electrochemicaly active bacteria, Geobacter bremensis R4 on different carbon anode.</title>
        <authorList>
            <person name="Meng L."/>
            <person name="Yoshida N."/>
        </authorList>
    </citation>
    <scope>NUCLEOTIDE SEQUENCE [LARGE SCALE GENOMIC DNA]</scope>
    <source>
        <strain evidence="1 2">R4</strain>
    </source>
</reference>
<protein>
    <submittedName>
        <fullName evidence="1">Uncharacterized protein</fullName>
    </submittedName>
</protein>
<dbReference type="EMBL" id="AP023213">
    <property type="protein sequence ID" value="BCG47564.1"/>
    <property type="molecule type" value="Genomic_DNA"/>
</dbReference>
<dbReference type="KEGG" id="gbn:GEOBRER4_23140"/>
<accession>A0A6S6M765</accession>
<sequence length="158" mass="17850">MRMPRCTIYAKESGVEISPSEKKQQGKPEEGRVAFRFFRLAAGAPQIRFVAEPWEAFEISRRMNQVQQEGGKETLTHRYESAEGETVTRLSVECYQRNGKKGYAFSVQRGEESINVAAPVGEFLFAAEFLKQLSVAQSWVEQAAQRQETGAKAQKQVQ</sequence>